<keyword evidence="1 5" id="KW-0637">Prenyltransferase</keyword>
<evidence type="ECO:0000256" key="3">
    <source>
        <dbReference type="ARBA" id="ARBA00022643"/>
    </source>
</evidence>
<reference evidence="7 8" key="3">
    <citation type="submission" date="2021-02" db="EMBL/GenBank/DDBJ databases">
        <authorList>
            <person name="Merkel A.Y."/>
        </authorList>
    </citation>
    <scope>NUCLEOTIDE SEQUENCE [LARGE SCALE GENOMIC DNA]</scope>
    <source>
        <strain evidence="7 8">T05b</strain>
    </source>
</reference>
<proteinExistence type="inferred from homology"/>
<keyword evidence="4 5" id="KW-0808">Transferase</keyword>
<dbReference type="EC" id="2.5.1.129" evidence="5"/>
<name>A0ABS2WSF5_9BACT</name>
<dbReference type="Gene3D" id="3.40.50.1950">
    <property type="entry name" value="Flavin prenyltransferase-like"/>
    <property type="match status" value="1"/>
</dbReference>
<dbReference type="InterPro" id="IPR004507">
    <property type="entry name" value="UbiX-like"/>
</dbReference>
<dbReference type="SUPFAM" id="SSF52507">
    <property type="entry name" value="Homo-oligomeric flavin-containing Cys decarboxylases, HFCD"/>
    <property type="match status" value="1"/>
</dbReference>
<gene>
    <name evidence="5" type="primary">ubiX</name>
    <name evidence="7" type="ORF">JWV37_07370</name>
</gene>
<dbReference type="Proteomes" id="UP000703590">
    <property type="component" value="Unassembled WGS sequence"/>
</dbReference>
<dbReference type="NCBIfam" id="NF004685">
    <property type="entry name" value="PRK06029.1"/>
    <property type="match status" value="1"/>
</dbReference>
<evidence type="ECO:0000256" key="2">
    <source>
        <dbReference type="ARBA" id="ARBA00022630"/>
    </source>
</evidence>
<sequence>MKRLIVGISGASGVTLGKRFVELLPKDVQVYVILSEHAKVVFKREEGVHLLDDQDIGGVSASGSFQNDGMIVVPCSMNSLAKIACGIADTLLTRTASVMLKEKRPLVLAPREMPFGTIALENMHKLSALGVVIAPPVLGYYAKPESLEMMEDFLIGKWFDLLGIPHALYQRWQG</sequence>
<reference evidence="8" key="2">
    <citation type="submission" date="2021-02" db="EMBL/GenBank/DDBJ databases">
        <title>Sulfurospirillum tamanensis sp. nov.</title>
        <authorList>
            <person name="Merkel A.Y."/>
        </authorList>
    </citation>
    <scope>NUCLEOTIDE SEQUENCE [LARGE SCALE GENOMIC DNA]</scope>
    <source>
        <strain evidence="8">T05b</strain>
    </source>
</reference>
<dbReference type="InterPro" id="IPR036551">
    <property type="entry name" value="Flavin_trans-like"/>
</dbReference>
<dbReference type="PANTHER" id="PTHR14359">
    <property type="entry name" value="HOMO-OLIGOMERIC FLAVIN CONTAINING CYS DECARBOXYLASE FAMILY"/>
    <property type="match status" value="1"/>
</dbReference>
<comment type="similarity">
    <text evidence="5">Belongs to the UbiX/PAD1 family.</text>
</comment>
<evidence type="ECO:0000256" key="4">
    <source>
        <dbReference type="ARBA" id="ARBA00022679"/>
    </source>
</evidence>
<feature type="binding site" evidence="5">
    <location>
        <position position="35"/>
    </location>
    <ligand>
        <name>FMN</name>
        <dbReference type="ChEBI" id="CHEBI:58210"/>
    </ligand>
</feature>
<evidence type="ECO:0000256" key="1">
    <source>
        <dbReference type="ARBA" id="ARBA00022602"/>
    </source>
</evidence>
<dbReference type="EMBL" id="JAFHKK010000014">
    <property type="protein sequence ID" value="MBN2964594.1"/>
    <property type="molecule type" value="Genomic_DNA"/>
</dbReference>
<organism evidence="7 8">
    <name type="scientific">Sulfurospirillum tamanense</name>
    <dbReference type="NCBI Taxonomy" id="2813362"/>
    <lineage>
        <taxon>Bacteria</taxon>
        <taxon>Pseudomonadati</taxon>
        <taxon>Campylobacterota</taxon>
        <taxon>Epsilonproteobacteria</taxon>
        <taxon>Campylobacterales</taxon>
        <taxon>Sulfurospirillaceae</taxon>
        <taxon>Sulfurospirillum</taxon>
    </lineage>
</organism>
<reference evidence="7 8" key="1">
    <citation type="submission" date="2021-02" db="EMBL/GenBank/DDBJ databases">
        <title>Sulfurospirillum tamanensis sp. nov.</title>
        <authorList>
            <person name="Frolova A."/>
            <person name="Merkel A."/>
            <person name="Slobodkin A."/>
        </authorList>
    </citation>
    <scope>NUCLEOTIDE SEQUENCE [LARGE SCALE GENOMIC DNA]</scope>
    <source>
        <strain evidence="7 8">T05b</strain>
    </source>
</reference>
<keyword evidence="2 5" id="KW-0285">Flavoprotein</keyword>
<comment type="caution">
    <text evidence="7">The sequence shown here is derived from an EMBL/GenBank/DDBJ whole genome shotgun (WGS) entry which is preliminary data.</text>
</comment>
<dbReference type="InterPro" id="IPR003382">
    <property type="entry name" value="Flavoprotein"/>
</dbReference>
<keyword evidence="8" id="KW-1185">Reference proteome</keyword>
<evidence type="ECO:0000313" key="7">
    <source>
        <dbReference type="EMBL" id="MBN2964594.1"/>
    </source>
</evidence>
<evidence type="ECO:0000313" key="8">
    <source>
        <dbReference type="Proteomes" id="UP000703590"/>
    </source>
</evidence>
<protein>
    <recommendedName>
        <fullName evidence="5">Flavin prenyltransferase UbiX</fullName>
        <ecNumber evidence="5">2.5.1.129</ecNumber>
    </recommendedName>
</protein>
<keyword evidence="3 5" id="KW-0288">FMN</keyword>
<feature type="binding site" evidence="5">
    <location>
        <begin position="10"/>
        <end position="12"/>
    </location>
    <ligand>
        <name>FMN</name>
        <dbReference type="ChEBI" id="CHEBI:58210"/>
    </ligand>
</feature>
<comment type="caution">
    <text evidence="5">Lacks conserved residue(s) required for the propagation of feature annotation.</text>
</comment>
<comment type="function">
    <text evidence="5">Flavin prenyltransferase that catalyzes the synthesis of the prenylated FMN cofactor (prenyl-FMN) for 4-hydroxy-3-polyprenylbenzoic acid decarboxylase UbiD. The prenyltransferase is metal-independent and links a dimethylallyl moiety from dimethylallyl monophosphate (DMAP) to the flavin N5 and C6 atoms of FMN.</text>
</comment>
<evidence type="ECO:0000259" key="6">
    <source>
        <dbReference type="Pfam" id="PF02441"/>
    </source>
</evidence>
<feature type="binding site" evidence="5">
    <location>
        <begin position="76"/>
        <end position="79"/>
    </location>
    <ligand>
        <name>FMN</name>
        <dbReference type="ChEBI" id="CHEBI:58210"/>
    </ligand>
</feature>
<accession>A0ABS2WSF5</accession>
<dbReference type="NCBIfam" id="TIGR00421">
    <property type="entry name" value="ubiX_pad"/>
    <property type="match status" value="1"/>
</dbReference>
<feature type="domain" description="Flavoprotein" evidence="6">
    <location>
        <begin position="2"/>
        <end position="162"/>
    </location>
</feature>
<feature type="binding site" evidence="5">
    <location>
        <position position="141"/>
    </location>
    <ligand>
        <name>dimethylallyl phosphate</name>
        <dbReference type="ChEBI" id="CHEBI:88052"/>
    </ligand>
</feature>
<comment type="catalytic activity">
    <reaction evidence="5">
        <text>dimethylallyl phosphate + FMNH2 = prenylated FMNH2 + phosphate</text>
        <dbReference type="Rhea" id="RHEA:37743"/>
        <dbReference type="ChEBI" id="CHEBI:43474"/>
        <dbReference type="ChEBI" id="CHEBI:57618"/>
        <dbReference type="ChEBI" id="CHEBI:87467"/>
        <dbReference type="ChEBI" id="CHEBI:88052"/>
        <dbReference type="EC" id="2.5.1.129"/>
    </reaction>
</comment>
<dbReference type="Pfam" id="PF02441">
    <property type="entry name" value="Flavoprotein"/>
    <property type="match status" value="1"/>
</dbReference>
<evidence type="ECO:0000256" key="5">
    <source>
        <dbReference type="HAMAP-Rule" id="MF_01984"/>
    </source>
</evidence>
<dbReference type="PANTHER" id="PTHR14359:SF6">
    <property type="entry name" value="PHOSPHOPANTOTHENOYLCYSTEINE DECARBOXYLASE"/>
    <property type="match status" value="1"/>
</dbReference>
<feature type="binding site" evidence="5">
    <location>
        <position position="111"/>
    </location>
    <ligand>
        <name>FMN</name>
        <dbReference type="ChEBI" id="CHEBI:58210"/>
    </ligand>
</feature>
<dbReference type="HAMAP" id="MF_01984">
    <property type="entry name" value="ubiX_pad"/>
    <property type="match status" value="1"/>
</dbReference>
<dbReference type="RefSeq" id="WP_205459146.1">
    <property type="nucleotide sequence ID" value="NZ_JAFHKK010000014.1"/>
</dbReference>
<feature type="binding site" evidence="5">
    <location>
        <position position="157"/>
    </location>
    <ligand>
        <name>dimethylallyl phosphate</name>
        <dbReference type="ChEBI" id="CHEBI:88052"/>
    </ligand>
</feature>